<organism evidence="2 3">
    <name type="scientific">Paenibacillus lautus</name>
    <name type="common">Bacillus lautus</name>
    <dbReference type="NCBI Taxonomy" id="1401"/>
    <lineage>
        <taxon>Bacteria</taxon>
        <taxon>Bacillati</taxon>
        <taxon>Bacillota</taxon>
        <taxon>Bacilli</taxon>
        <taxon>Bacillales</taxon>
        <taxon>Paenibacillaceae</taxon>
        <taxon>Paenibacillus</taxon>
    </lineage>
</organism>
<dbReference type="OrthoDB" id="2595109at2"/>
<dbReference type="Proteomes" id="UP000187074">
    <property type="component" value="Unassembled WGS sequence"/>
</dbReference>
<feature type="chain" id="PRO_5012932418" evidence="1">
    <location>
        <begin position="27"/>
        <end position="226"/>
    </location>
</feature>
<feature type="signal peptide" evidence="1">
    <location>
        <begin position="1"/>
        <end position="26"/>
    </location>
</feature>
<gene>
    <name evidence="2" type="ORF">BK123_22195</name>
</gene>
<protein>
    <submittedName>
        <fullName evidence="2">Uncharacterized protein</fullName>
    </submittedName>
</protein>
<proteinExistence type="predicted"/>
<name>A0A1R1AWM7_PAELA</name>
<evidence type="ECO:0000313" key="3">
    <source>
        <dbReference type="Proteomes" id="UP000187074"/>
    </source>
</evidence>
<evidence type="ECO:0000313" key="2">
    <source>
        <dbReference type="EMBL" id="OME90021.1"/>
    </source>
</evidence>
<evidence type="ECO:0000256" key="1">
    <source>
        <dbReference type="SAM" id="SignalP"/>
    </source>
</evidence>
<dbReference type="EMBL" id="MRTF01000008">
    <property type="protein sequence ID" value="OME90021.1"/>
    <property type="molecule type" value="Genomic_DNA"/>
</dbReference>
<comment type="caution">
    <text evidence="2">The sequence shown here is derived from an EMBL/GenBank/DDBJ whole genome shotgun (WGS) entry which is preliminary data.</text>
</comment>
<sequence length="226" mass="25029">MKKKSLLSSILSCVLIFAVFTSIVSAEESTEQEPQWSEEIVVATPEGQPHARIEFIDETKLNQTTPFAGDRRVYRSSFSEVAKNTITAYNIGPREKDIFLISVPKGVKKTISDSKSVSASVQYSGSVSATIKSLINIELTGGASGSFSNTWSKTVEYTGPEGNYTTRDYYGAVNYDQYSTVVKTYDVYDEYLGSAYLGRVNDLVSTQTITGTKKPKAVEYYRDFNN</sequence>
<dbReference type="AlphaFoldDB" id="A0A1R1AWM7"/>
<keyword evidence="1" id="KW-0732">Signal</keyword>
<dbReference type="RefSeq" id="WP_076324556.1">
    <property type="nucleotide sequence ID" value="NZ_MRTF01000008.1"/>
</dbReference>
<reference evidence="2 3" key="1">
    <citation type="submission" date="2016-11" db="EMBL/GenBank/DDBJ databases">
        <title>Paenibacillus species isolates.</title>
        <authorList>
            <person name="Beno S.M."/>
        </authorList>
    </citation>
    <scope>NUCLEOTIDE SEQUENCE [LARGE SCALE GENOMIC DNA]</scope>
    <source>
        <strain evidence="2 3">FSL F4-0100</strain>
    </source>
</reference>
<accession>A0A1R1AWM7</accession>